<evidence type="ECO:0000313" key="7">
    <source>
        <dbReference type="EMBL" id="MBB5896264.1"/>
    </source>
</evidence>
<dbReference type="Proteomes" id="UP000585638">
    <property type="component" value="Unassembled WGS sequence"/>
</dbReference>
<protein>
    <recommendedName>
        <fullName evidence="9">Neocarzinostatin family protein</fullName>
    </recommendedName>
</protein>
<dbReference type="PRINTS" id="PR01885">
    <property type="entry name" value="MACROMOMYCIN"/>
</dbReference>
<comment type="similarity">
    <text evidence="1">Belongs to the neocarzinostatin family.</text>
</comment>
<dbReference type="Gene3D" id="2.60.40.230">
    <property type="entry name" value="Neocarzinostatin-like"/>
    <property type="match status" value="1"/>
</dbReference>
<evidence type="ECO:0000256" key="2">
    <source>
        <dbReference type="ARBA" id="ARBA00022529"/>
    </source>
</evidence>
<reference evidence="7 8" key="1">
    <citation type="submission" date="2020-08" db="EMBL/GenBank/DDBJ databases">
        <title>Sequencing the genomes of 1000 actinobacteria strains.</title>
        <authorList>
            <person name="Klenk H.-P."/>
        </authorList>
    </citation>
    <scope>NUCLEOTIDE SEQUENCE [LARGE SCALE GENOMIC DNA]</scope>
    <source>
        <strain evidence="7 8">DSM 43851</strain>
    </source>
</reference>
<name>A0A7W9KPC5_9PSEU</name>
<dbReference type="Pfam" id="PF00960">
    <property type="entry name" value="Neocarzinostat"/>
    <property type="match status" value="1"/>
</dbReference>
<evidence type="ECO:0000256" key="5">
    <source>
        <dbReference type="ARBA" id="ARBA00023157"/>
    </source>
</evidence>
<keyword evidence="4" id="KW-0238">DNA-binding</keyword>
<feature type="chain" id="PRO_5031122555" description="Neocarzinostatin family protein" evidence="6">
    <location>
        <begin position="34"/>
        <end position="153"/>
    </location>
</feature>
<evidence type="ECO:0000256" key="6">
    <source>
        <dbReference type="SAM" id="SignalP"/>
    </source>
</evidence>
<keyword evidence="6" id="KW-0732">Signal</keyword>
<dbReference type="GO" id="GO:0003677">
    <property type="term" value="F:DNA binding"/>
    <property type="evidence" value="ECO:0007669"/>
    <property type="project" value="UniProtKB-KW"/>
</dbReference>
<accession>A0A7W9KPC5</accession>
<keyword evidence="3" id="KW-0044">Antibiotic</keyword>
<dbReference type="NCBIfam" id="NF040680">
    <property type="entry name" value="chromo_anti"/>
    <property type="match status" value="1"/>
</dbReference>
<keyword evidence="8" id="KW-1185">Reference proteome</keyword>
<sequence>MVNMFGFNAARAGAVCAAVLAATALVGAGYATAAPAAATIKVTPSTGLSDGQTVAVDGAGFTANDKIGVMECGPGDWPNVSCYFPNRSIVVSDGSGDFSTSVVVVSSFTGNSPVDGAPAGAVDCTVAPGCTLRSGSIADNSVFADAVTLGFGG</sequence>
<evidence type="ECO:0000256" key="4">
    <source>
        <dbReference type="ARBA" id="ARBA00023125"/>
    </source>
</evidence>
<dbReference type="InterPro" id="IPR002186">
    <property type="entry name" value="Neocarzinostatin_fam"/>
</dbReference>
<comment type="caution">
    <text evidence="7">The sequence shown here is derived from an EMBL/GenBank/DDBJ whole genome shotgun (WGS) entry which is preliminary data.</text>
</comment>
<gene>
    <name evidence="7" type="ORF">BJ998_007460</name>
</gene>
<proteinExistence type="inferred from homology"/>
<keyword evidence="5" id="KW-1015">Disulfide bond</keyword>
<keyword evidence="2" id="KW-0929">Antimicrobial</keyword>
<dbReference type="RefSeq" id="WP_184867948.1">
    <property type="nucleotide sequence ID" value="NZ_BAAAWY010000101.1"/>
</dbReference>
<evidence type="ECO:0008006" key="9">
    <source>
        <dbReference type="Google" id="ProtNLM"/>
    </source>
</evidence>
<dbReference type="EMBL" id="JACHIR010000001">
    <property type="protein sequence ID" value="MBB5896264.1"/>
    <property type="molecule type" value="Genomic_DNA"/>
</dbReference>
<evidence type="ECO:0000256" key="1">
    <source>
        <dbReference type="ARBA" id="ARBA00010648"/>
    </source>
</evidence>
<dbReference type="InterPro" id="IPR027273">
    <property type="entry name" value="Neocarzinostatin-like"/>
</dbReference>
<dbReference type="GO" id="GO:0042742">
    <property type="term" value="P:defense response to bacterium"/>
    <property type="evidence" value="ECO:0007669"/>
    <property type="project" value="UniProtKB-KW"/>
</dbReference>
<dbReference type="AlphaFoldDB" id="A0A7W9KPC5"/>
<evidence type="ECO:0000256" key="3">
    <source>
        <dbReference type="ARBA" id="ARBA00023022"/>
    </source>
</evidence>
<dbReference type="SUPFAM" id="SSF49319">
    <property type="entry name" value="Actinoxanthin-like"/>
    <property type="match status" value="1"/>
</dbReference>
<feature type="signal peptide" evidence="6">
    <location>
        <begin position="1"/>
        <end position="33"/>
    </location>
</feature>
<organism evidence="7 8">
    <name type="scientific">Kutzneria kofuensis</name>
    <dbReference type="NCBI Taxonomy" id="103725"/>
    <lineage>
        <taxon>Bacteria</taxon>
        <taxon>Bacillati</taxon>
        <taxon>Actinomycetota</taxon>
        <taxon>Actinomycetes</taxon>
        <taxon>Pseudonocardiales</taxon>
        <taxon>Pseudonocardiaceae</taxon>
        <taxon>Kutzneria</taxon>
    </lineage>
</organism>
<evidence type="ECO:0000313" key="8">
    <source>
        <dbReference type="Proteomes" id="UP000585638"/>
    </source>
</evidence>